<gene>
    <name evidence="1" type="ordered locus">Isop_0289</name>
</gene>
<proteinExistence type="predicted"/>
<dbReference type="HOGENOM" id="CLU_1560870_0_0_0"/>
<sequence>MTHLAFITLKSSRPLDLFDDPRLPSLAGLAASGQSGELTTADPADPIWSNLVQNRWTTVSRLDLDLDLELDAAPDRIDGAITELLSAFQSGSGPRGNVLALVIAGSPQGGVFLVVTPPGYANSNPPTETLEPASLISWIATLQETLAQSPAADPDEDELVKERLRGLGYIE</sequence>
<accession>E8QX52</accession>
<dbReference type="EMBL" id="CP002353">
    <property type="protein sequence ID" value="ADV60885.1"/>
    <property type="molecule type" value="Genomic_DNA"/>
</dbReference>
<evidence type="ECO:0000313" key="2">
    <source>
        <dbReference type="Proteomes" id="UP000008631"/>
    </source>
</evidence>
<organism evidence="1 2">
    <name type="scientific">Isosphaera pallida (strain ATCC 43644 / DSM 9630 / IS1B)</name>
    <dbReference type="NCBI Taxonomy" id="575540"/>
    <lineage>
        <taxon>Bacteria</taxon>
        <taxon>Pseudomonadati</taxon>
        <taxon>Planctomycetota</taxon>
        <taxon>Planctomycetia</taxon>
        <taxon>Isosphaerales</taxon>
        <taxon>Isosphaeraceae</taxon>
        <taxon>Isosphaera</taxon>
    </lineage>
</organism>
<keyword evidence="2" id="KW-1185">Reference proteome</keyword>
<evidence type="ECO:0000313" key="1">
    <source>
        <dbReference type="EMBL" id="ADV60885.1"/>
    </source>
</evidence>
<dbReference type="AlphaFoldDB" id="E8QX52"/>
<protein>
    <submittedName>
        <fullName evidence="1">Uncharacterized protein</fullName>
    </submittedName>
</protein>
<dbReference type="Proteomes" id="UP000008631">
    <property type="component" value="Chromosome"/>
</dbReference>
<name>E8QX52_ISOPI</name>
<reference key="1">
    <citation type="submission" date="2010-11" db="EMBL/GenBank/DDBJ databases">
        <title>The complete sequence of chromosome of Isophaera pallida ATCC 43644.</title>
        <authorList>
            <consortium name="US DOE Joint Genome Institute (JGI-PGF)"/>
            <person name="Lucas S."/>
            <person name="Copeland A."/>
            <person name="Lapidus A."/>
            <person name="Bruce D."/>
            <person name="Goodwin L."/>
            <person name="Pitluck S."/>
            <person name="Kyrpides N."/>
            <person name="Mavromatis K."/>
            <person name="Pagani I."/>
            <person name="Ivanova N."/>
            <person name="Saunders E."/>
            <person name="Brettin T."/>
            <person name="Detter J.C."/>
            <person name="Han C."/>
            <person name="Tapia R."/>
            <person name="Land M."/>
            <person name="Hauser L."/>
            <person name="Markowitz V."/>
            <person name="Cheng J.-F."/>
            <person name="Hugenholtz P."/>
            <person name="Woyke T."/>
            <person name="Wu D."/>
            <person name="Eisen J.A."/>
        </authorList>
    </citation>
    <scope>NUCLEOTIDE SEQUENCE</scope>
    <source>
        <strain>ATCC 43644</strain>
    </source>
</reference>
<reference evidence="1 2" key="2">
    <citation type="journal article" date="2011" name="Stand. Genomic Sci.">
        <title>Complete genome sequence of Isosphaera pallida type strain (IS1B).</title>
        <authorList>
            <consortium name="US DOE Joint Genome Institute (JGI-PGF)"/>
            <person name="Goker M."/>
            <person name="Cleland D."/>
            <person name="Saunders E."/>
            <person name="Lapidus A."/>
            <person name="Nolan M."/>
            <person name="Lucas S."/>
            <person name="Hammon N."/>
            <person name="Deshpande S."/>
            <person name="Cheng J.F."/>
            <person name="Tapia R."/>
            <person name="Han C."/>
            <person name="Goodwin L."/>
            <person name="Pitluck S."/>
            <person name="Liolios K."/>
            <person name="Pagani I."/>
            <person name="Ivanova N."/>
            <person name="Mavromatis K."/>
            <person name="Pati A."/>
            <person name="Chen A."/>
            <person name="Palaniappan K."/>
            <person name="Land M."/>
            <person name="Hauser L."/>
            <person name="Chang Y.J."/>
            <person name="Jeffries C.D."/>
            <person name="Detter J.C."/>
            <person name="Beck B."/>
            <person name="Woyke T."/>
            <person name="Bristow J."/>
            <person name="Eisen J.A."/>
            <person name="Markowitz V."/>
            <person name="Hugenholtz P."/>
            <person name="Kyrpides N.C."/>
            <person name="Klenk H.P."/>
        </authorList>
    </citation>
    <scope>NUCLEOTIDE SEQUENCE [LARGE SCALE GENOMIC DNA]</scope>
    <source>
        <strain evidence="2">ATCC 43644 / DSM 9630 / IS1B</strain>
    </source>
</reference>
<dbReference type="KEGG" id="ipa:Isop_0289"/>
<dbReference type="STRING" id="575540.Isop_0289"/>
<dbReference type="InParanoid" id="E8QX52"/>
<dbReference type="RefSeq" id="WP_013563174.1">
    <property type="nucleotide sequence ID" value="NC_014962.1"/>
</dbReference>